<dbReference type="EMBL" id="LGFT01000057">
    <property type="protein sequence ID" value="KUK43651.1"/>
    <property type="molecule type" value="Genomic_DNA"/>
</dbReference>
<evidence type="ECO:0000313" key="2">
    <source>
        <dbReference type="EMBL" id="KUK94785.1"/>
    </source>
</evidence>
<dbReference type="Proteomes" id="UP000053961">
    <property type="component" value="Unassembled WGS sequence"/>
</dbReference>
<dbReference type="PATRIC" id="fig|301375.6.peg.2025"/>
<dbReference type="AlphaFoldDB" id="A0A101IH44"/>
<evidence type="ECO:0000313" key="4">
    <source>
        <dbReference type="Proteomes" id="UP000057043"/>
    </source>
</evidence>
<gene>
    <name evidence="1" type="ORF">XD72_1979</name>
    <name evidence="2" type="ORF">XE07_2045</name>
</gene>
<protein>
    <submittedName>
        <fullName evidence="2">Uncharacterized protein</fullName>
    </submittedName>
</protein>
<dbReference type="Proteomes" id="UP000057043">
    <property type="component" value="Unassembled WGS sequence"/>
</dbReference>
<dbReference type="EMBL" id="LGHB01000043">
    <property type="protein sequence ID" value="KUK94785.1"/>
    <property type="molecule type" value="Genomic_DNA"/>
</dbReference>
<reference evidence="2" key="1">
    <citation type="journal article" date="2015" name="MBio">
        <title>Genome-resolved metagenomic analysis reveals roles for candidate phyla and other microbial community members in biogeochemical transformations in oil reservoirs.</title>
        <authorList>
            <person name="Hu P."/>
            <person name="Tom L."/>
            <person name="Singh A."/>
            <person name="Thomas B.C."/>
            <person name="Baker B.J."/>
            <person name="Piceno Y.M."/>
            <person name="Andersen G.L."/>
            <person name="Banfield J.F."/>
        </authorList>
    </citation>
    <scope>NUCLEOTIDE SEQUENCE [LARGE SCALE GENOMIC DNA]</scope>
    <source>
        <strain evidence="2">56_747</strain>
    </source>
</reference>
<organism evidence="2 3">
    <name type="scientific">Methanothrix harundinacea</name>
    <dbReference type="NCBI Taxonomy" id="301375"/>
    <lineage>
        <taxon>Archaea</taxon>
        <taxon>Methanobacteriati</taxon>
        <taxon>Methanobacteriota</taxon>
        <taxon>Stenosarchaea group</taxon>
        <taxon>Methanomicrobia</taxon>
        <taxon>Methanotrichales</taxon>
        <taxon>Methanotrichaceae</taxon>
        <taxon>Methanothrix</taxon>
    </lineage>
</organism>
<evidence type="ECO:0000313" key="1">
    <source>
        <dbReference type="EMBL" id="KUK43651.1"/>
    </source>
</evidence>
<sequence length="222" mass="23266">MIWGFVKMISKWVIVLIFAAAILSTAGSSLDIRQEMTGTALDPSLGSTSPAAQASPASVAGSWSLTLVDAATGRARSVNVEISQIDDVIFGLGGTSDGDGSAFPVETEPRPTKDEGIESMIWWLHQETEPGAATTTARSLSIGASGLVRGASLSLDLVFLEENVLRRLDLVVAGNSITGSYLAYDSLGRVESGRCYGYIRAGYGMTTGSGYQVIPLGGMRSH</sequence>
<accession>A0A101IH44</accession>
<evidence type="ECO:0000313" key="3">
    <source>
        <dbReference type="Proteomes" id="UP000053961"/>
    </source>
</evidence>
<name>A0A101IH44_9EURY</name>
<comment type="caution">
    <text evidence="2">The sequence shown here is derived from an EMBL/GenBank/DDBJ whole genome shotgun (WGS) entry which is preliminary data.</text>
</comment>
<reference evidence="3 4" key="2">
    <citation type="journal article" date="2015" name="MBio">
        <title>Genome-Resolved Metagenomic Analysis Reveals Roles for Candidate Phyla and Other Microbial Community Members in Biogeochemical Transformations in Oil Reservoirs.</title>
        <authorList>
            <person name="Hu P."/>
            <person name="Tom L."/>
            <person name="Singh A."/>
            <person name="Thomas B.C."/>
            <person name="Baker B.J."/>
            <person name="Piceno Y.M."/>
            <person name="Andersen G.L."/>
            <person name="Banfield J.F."/>
        </authorList>
    </citation>
    <scope>NUCLEOTIDE SEQUENCE [LARGE SCALE GENOMIC DNA]</scope>
    <source>
        <strain evidence="1">57_489</strain>
    </source>
</reference>
<proteinExistence type="predicted"/>